<dbReference type="InterPro" id="IPR005110">
    <property type="entry name" value="MoeA_linker/N"/>
</dbReference>
<evidence type="ECO:0000313" key="4">
    <source>
        <dbReference type="EMBL" id="PWR73099.1"/>
    </source>
</evidence>
<dbReference type="SUPFAM" id="SSF53218">
    <property type="entry name" value="Molybdenum cofactor biosynthesis proteins"/>
    <property type="match status" value="1"/>
</dbReference>
<feature type="domain" description="MoaB/Mog" evidence="3">
    <location>
        <begin position="185"/>
        <end position="322"/>
    </location>
</feature>
<dbReference type="Gene3D" id="3.90.105.10">
    <property type="entry name" value="Molybdopterin biosynthesis moea protein, domain 2"/>
    <property type="match status" value="1"/>
</dbReference>
<dbReference type="Pfam" id="PF03454">
    <property type="entry name" value="MoeA_C"/>
    <property type="match status" value="1"/>
</dbReference>
<dbReference type="GO" id="GO:0005829">
    <property type="term" value="C:cytosol"/>
    <property type="evidence" value="ECO:0007669"/>
    <property type="project" value="TreeGrafter"/>
</dbReference>
<dbReference type="GO" id="GO:0006777">
    <property type="term" value="P:Mo-molybdopterin cofactor biosynthetic process"/>
    <property type="evidence" value="ECO:0007669"/>
    <property type="project" value="UniProtKB-KW"/>
</dbReference>
<dbReference type="PANTHER" id="PTHR10192:SF5">
    <property type="entry name" value="GEPHYRIN"/>
    <property type="match status" value="1"/>
</dbReference>
<keyword evidence="2" id="KW-0501">Molybdenum cofactor biosynthesis</keyword>
<dbReference type="NCBIfam" id="NF045515">
    <property type="entry name" value="Glp_gephyrin"/>
    <property type="match status" value="1"/>
</dbReference>
<sequence length="401" mass="42376">MSRFLSVISVESARTILNQIAEKTTDETVSLLESGGRILRTDITSEIDIPGFDRSTVDGFAVLASDTIGAGESIPAMLHLTGKVEMGVEPSKVVTSGTCMYIPTGAYLPAGADAVVMIEYAEAMGDDILVTKPVAVGDNIVHRGEDFSVEKSALFSGTRITSREMGVLAACGVTDVLVAQKPRVAIISTGNELIKISEIPGSGQIRDVNTYLCAGFVTECGGIPIIIGTIPDERELLEQALVDALEKSDIILISGGSSKGERDMCADIISSKGELLVHGIALSPGKPTIIGKINNKPVIGLPGHPASAYVVLTALVKDVIFAMTGEKSSPPLMSGILTSPVPSAKGREDYIRVFLENDKVTPVFGKSGLTNTLIKSDGLLRIPADLEGYDKNTRVFVQSWK</sequence>
<dbReference type="UniPathway" id="UPA00344"/>
<evidence type="ECO:0000256" key="2">
    <source>
        <dbReference type="ARBA" id="ARBA00023150"/>
    </source>
</evidence>
<gene>
    <name evidence="4" type="ORF">DLD82_11435</name>
</gene>
<dbReference type="NCBIfam" id="TIGR00177">
    <property type="entry name" value="molyb_syn"/>
    <property type="match status" value="1"/>
</dbReference>
<evidence type="ECO:0000259" key="3">
    <source>
        <dbReference type="SMART" id="SM00852"/>
    </source>
</evidence>
<dbReference type="CDD" id="cd00887">
    <property type="entry name" value="MoeA"/>
    <property type="match status" value="1"/>
</dbReference>
<dbReference type="InterPro" id="IPR038987">
    <property type="entry name" value="MoeA-like"/>
</dbReference>
<dbReference type="Gene3D" id="3.40.980.10">
    <property type="entry name" value="MoaB/Mog-like domain"/>
    <property type="match status" value="1"/>
</dbReference>
<evidence type="ECO:0000313" key="5">
    <source>
        <dbReference type="Proteomes" id="UP000245934"/>
    </source>
</evidence>
<dbReference type="InterPro" id="IPR005111">
    <property type="entry name" value="MoeA_C_domain_IV"/>
</dbReference>
<accession>A0A2V2N050</accession>
<dbReference type="Proteomes" id="UP000245934">
    <property type="component" value="Unassembled WGS sequence"/>
</dbReference>
<protein>
    <submittedName>
        <fullName evidence="4">Molybdopterin molybdenumtransferase MoeA</fullName>
    </submittedName>
</protein>
<comment type="pathway">
    <text evidence="1">Cofactor biosynthesis; molybdopterin biosynthesis.</text>
</comment>
<dbReference type="InterPro" id="IPR036688">
    <property type="entry name" value="MoeA_C_domain_IV_sf"/>
</dbReference>
<dbReference type="Pfam" id="PF00994">
    <property type="entry name" value="MoCF_biosynth"/>
    <property type="match status" value="1"/>
</dbReference>
<dbReference type="SMART" id="SM00852">
    <property type="entry name" value="MoCF_biosynth"/>
    <property type="match status" value="1"/>
</dbReference>
<comment type="caution">
    <text evidence="4">The sequence shown here is derived from an EMBL/GenBank/DDBJ whole genome shotgun (WGS) entry which is preliminary data.</text>
</comment>
<dbReference type="Pfam" id="PF03453">
    <property type="entry name" value="MoeA_N"/>
    <property type="match status" value="1"/>
</dbReference>
<dbReference type="InterPro" id="IPR001453">
    <property type="entry name" value="MoaB/Mog_dom"/>
</dbReference>
<dbReference type="Gene3D" id="2.170.190.11">
    <property type="entry name" value="Molybdopterin biosynthesis moea protein, domain 3"/>
    <property type="match status" value="1"/>
</dbReference>
<evidence type="ECO:0000256" key="1">
    <source>
        <dbReference type="ARBA" id="ARBA00005046"/>
    </source>
</evidence>
<proteinExistence type="predicted"/>
<name>A0A2V2N050_9EURY</name>
<keyword evidence="4" id="KW-0808">Transferase</keyword>
<dbReference type="GO" id="GO:0061599">
    <property type="term" value="F:molybdopterin molybdotransferase activity"/>
    <property type="evidence" value="ECO:0007669"/>
    <property type="project" value="TreeGrafter"/>
</dbReference>
<dbReference type="OrthoDB" id="31371at2157"/>
<dbReference type="RefSeq" id="WP_109941259.1">
    <property type="nucleotide sequence ID" value="NZ_CP176366.1"/>
</dbReference>
<dbReference type="EMBL" id="QGMZ01000022">
    <property type="protein sequence ID" value="PWR73099.1"/>
    <property type="molecule type" value="Genomic_DNA"/>
</dbReference>
<dbReference type="Gene3D" id="2.40.340.10">
    <property type="entry name" value="MoeA, C-terminal, domain IV"/>
    <property type="match status" value="1"/>
</dbReference>
<dbReference type="SUPFAM" id="SSF63867">
    <property type="entry name" value="MoeA C-terminal domain-like"/>
    <property type="match status" value="1"/>
</dbReference>
<dbReference type="PANTHER" id="PTHR10192">
    <property type="entry name" value="MOLYBDOPTERIN BIOSYNTHESIS PROTEIN"/>
    <property type="match status" value="1"/>
</dbReference>
<dbReference type="SUPFAM" id="SSF63882">
    <property type="entry name" value="MoeA N-terminal region -like"/>
    <property type="match status" value="1"/>
</dbReference>
<dbReference type="InterPro" id="IPR036425">
    <property type="entry name" value="MoaB/Mog-like_dom_sf"/>
</dbReference>
<dbReference type="AlphaFoldDB" id="A0A2V2N050"/>
<keyword evidence="5" id="KW-1185">Reference proteome</keyword>
<dbReference type="InterPro" id="IPR036135">
    <property type="entry name" value="MoeA_linker/N_sf"/>
</dbReference>
<reference evidence="4 5" key="1">
    <citation type="submission" date="2018-05" db="EMBL/GenBank/DDBJ databases">
        <title>Draft genome of Methanospirillum stamsii Pt1.</title>
        <authorList>
            <person name="Dueholm M.S."/>
            <person name="Nielsen P.H."/>
            <person name="Bakmann L.F."/>
            <person name="Otzen D.E."/>
        </authorList>
    </citation>
    <scope>NUCLEOTIDE SEQUENCE [LARGE SCALE GENOMIC DNA]</scope>
    <source>
        <strain evidence="4 5">Pt1</strain>
    </source>
</reference>
<dbReference type="GeneID" id="97610936"/>
<organism evidence="4 5">
    <name type="scientific">Methanospirillum stamsii</name>
    <dbReference type="NCBI Taxonomy" id="1277351"/>
    <lineage>
        <taxon>Archaea</taxon>
        <taxon>Methanobacteriati</taxon>
        <taxon>Methanobacteriota</taxon>
        <taxon>Stenosarchaea group</taxon>
        <taxon>Methanomicrobia</taxon>
        <taxon>Methanomicrobiales</taxon>
        <taxon>Methanospirillaceae</taxon>
        <taxon>Methanospirillum</taxon>
    </lineage>
</organism>